<protein>
    <recommendedName>
        <fullName evidence="3 12">ATP synthase subunit 9, mitochondrial</fullName>
    </recommendedName>
</protein>
<dbReference type="InterPro" id="IPR002379">
    <property type="entry name" value="ATPase_proteolipid_c-like_dom"/>
</dbReference>
<name>M5EF42_TAPDE</name>
<keyword evidence="10 12" id="KW-0446">Lipid-binding</keyword>
<evidence type="ECO:0000256" key="8">
    <source>
        <dbReference type="ARBA" id="ARBA00022989"/>
    </source>
</evidence>
<feature type="non-terminal residue" evidence="14">
    <location>
        <position position="37"/>
    </location>
</feature>
<evidence type="ECO:0000256" key="7">
    <source>
        <dbReference type="ARBA" id="ARBA00022781"/>
    </source>
</evidence>
<dbReference type="Pfam" id="PF00137">
    <property type="entry name" value="ATP-synt_C"/>
    <property type="match status" value="1"/>
</dbReference>
<dbReference type="PANTHER" id="PTHR10031:SF0">
    <property type="entry name" value="ATPASE PROTEIN 9"/>
    <property type="match status" value="1"/>
</dbReference>
<comment type="caution">
    <text evidence="14">The sequence shown here is derived from an EMBL/GenBank/DDBJ whole genome shotgun (WGS) entry which is preliminary data.</text>
</comment>
<keyword evidence="9 12" id="KW-0406">Ion transport</keyword>
<reference evidence="14" key="2">
    <citation type="submission" date="2013-02" db="EMBL/GenBank/DDBJ databases">
        <authorList>
            <person name="Cisse O."/>
        </authorList>
    </citation>
    <scope>NUCLEOTIDE SEQUENCE</scope>
    <source>
        <strain evidence="14">PYCC 5710</strain>
    </source>
</reference>
<dbReference type="InterPro" id="IPR038662">
    <property type="entry name" value="ATP_synth_F0_csu_sf"/>
</dbReference>
<dbReference type="GO" id="GO:0031966">
    <property type="term" value="C:mitochondrial membrane"/>
    <property type="evidence" value="ECO:0007669"/>
    <property type="project" value="UniProtKB-SubCell"/>
</dbReference>
<proteinExistence type="inferred from homology"/>
<keyword evidence="6" id="KW-0812">Transmembrane</keyword>
<dbReference type="GO" id="GO:0015078">
    <property type="term" value="F:proton transmembrane transporter activity"/>
    <property type="evidence" value="ECO:0007669"/>
    <property type="project" value="InterPro"/>
</dbReference>
<dbReference type="Gene3D" id="1.20.20.10">
    <property type="entry name" value="F1F0 ATP synthase subunit C"/>
    <property type="match status" value="1"/>
</dbReference>
<dbReference type="InterPro" id="IPR035921">
    <property type="entry name" value="F/V-ATP_Csub_sf"/>
</dbReference>
<dbReference type="PRINTS" id="PR00124">
    <property type="entry name" value="ATPASEC"/>
</dbReference>
<feature type="domain" description="V-ATPase proteolipid subunit C-like" evidence="13">
    <location>
        <begin position="1"/>
        <end position="37"/>
    </location>
</feature>
<keyword evidence="8" id="KW-1133">Transmembrane helix</keyword>
<gene>
    <name evidence="14" type="primary">atp9</name>
</gene>
<comment type="similarity">
    <text evidence="2 12">Belongs to the ATPase C chain family.</text>
</comment>
<dbReference type="GO" id="GO:0045259">
    <property type="term" value="C:proton-transporting ATP synthase complex"/>
    <property type="evidence" value="ECO:0007669"/>
    <property type="project" value="UniProtKB-KW"/>
</dbReference>
<dbReference type="GO" id="GO:0008289">
    <property type="term" value="F:lipid binding"/>
    <property type="evidence" value="ECO:0007669"/>
    <property type="project" value="UniProtKB-KW"/>
</dbReference>
<dbReference type="STRING" id="1097556.M5EF42"/>
<comment type="subcellular location">
    <subcellularLocation>
        <location evidence="1 12">Mitochondrion membrane</location>
        <topology evidence="1 12">Multi-pass membrane protein</topology>
    </subcellularLocation>
</comment>
<evidence type="ECO:0000256" key="12">
    <source>
        <dbReference type="RuleBase" id="RU004221"/>
    </source>
</evidence>
<dbReference type="OrthoDB" id="438052at2759"/>
<keyword evidence="7 12" id="KW-0375">Hydrogen ion transport</keyword>
<sequence>MGLVFGNLITATSRNPALRGQLFSYAILGFALAEATG</sequence>
<evidence type="ECO:0000256" key="4">
    <source>
        <dbReference type="ARBA" id="ARBA00022448"/>
    </source>
</evidence>
<evidence type="ECO:0000313" key="14">
    <source>
        <dbReference type="EMBL" id="CCV02643.1"/>
    </source>
</evidence>
<dbReference type="InterPro" id="IPR020537">
    <property type="entry name" value="ATP_synth_F0_csu_DDCD_BS"/>
</dbReference>
<dbReference type="GO" id="GO:0015986">
    <property type="term" value="P:proton motive force-driven ATP synthesis"/>
    <property type="evidence" value="ECO:0007669"/>
    <property type="project" value="InterPro"/>
</dbReference>
<evidence type="ECO:0000259" key="13">
    <source>
        <dbReference type="Pfam" id="PF00137"/>
    </source>
</evidence>
<evidence type="ECO:0000256" key="3">
    <source>
        <dbReference type="ARBA" id="ARBA00019317"/>
    </source>
</evidence>
<comment type="subunit">
    <text evidence="12">F-type ATPases have 2 components, CF(1) - the catalytic core - and CF(0) - the membrane proton channel. CF(1) has five subunits: alpha(3), beta(3), gamma(1), delta(1), epsilon(1). CF(0) has three main subunits: a, b and c.</text>
</comment>
<accession>M5EF42</accession>
<dbReference type="VEuPathDB" id="FungiDB:TMP_tdefPYCC5710_6"/>
<dbReference type="GO" id="GO:0033177">
    <property type="term" value="C:proton-transporting two-sector ATPase complex, proton-transporting domain"/>
    <property type="evidence" value="ECO:0007669"/>
    <property type="project" value="InterPro"/>
</dbReference>
<dbReference type="PANTHER" id="PTHR10031">
    <property type="entry name" value="ATP SYNTHASE LIPID-BINDING PROTEIN, MITOCHONDRIAL"/>
    <property type="match status" value="1"/>
</dbReference>
<evidence type="ECO:0000256" key="2">
    <source>
        <dbReference type="ARBA" id="ARBA00006704"/>
    </source>
</evidence>
<evidence type="ECO:0000256" key="10">
    <source>
        <dbReference type="ARBA" id="ARBA00023121"/>
    </source>
</evidence>
<dbReference type="SUPFAM" id="SSF81333">
    <property type="entry name" value="F1F0 ATP synthase subunit C"/>
    <property type="match status" value="1"/>
</dbReference>
<keyword evidence="4 12" id="KW-0813">Transport</keyword>
<dbReference type="PROSITE" id="PS00605">
    <property type="entry name" value="ATPASE_C"/>
    <property type="match status" value="1"/>
</dbReference>
<evidence type="ECO:0000256" key="5">
    <source>
        <dbReference type="ARBA" id="ARBA00022547"/>
    </source>
</evidence>
<organism evidence="14">
    <name type="scientific">Taphrina deformans (strain PYCC 5710 / ATCC 11124 / CBS 356.35 / IMI 108563 / JCM 9778 / NBRC 8474)</name>
    <name type="common">Peach leaf curl fungus</name>
    <name type="synonym">Lalaria deformans</name>
    <dbReference type="NCBI Taxonomy" id="1097556"/>
    <lineage>
        <taxon>Eukaryota</taxon>
        <taxon>Fungi</taxon>
        <taxon>Dikarya</taxon>
        <taxon>Ascomycota</taxon>
        <taxon>Taphrinomycotina</taxon>
        <taxon>Taphrinomycetes</taxon>
        <taxon>Taphrinales</taxon>
        <taxon>Taphrinaceae</taxon>
        <taxon>Taphrina</taxon>
    </lineage>
</organism>
<evidence type="ECO:0000256" key="9">
    <source>
        <dbReference type="ARBA" id="ARBA00023065"/>
    </source>
</evidence>
<dbReference type="AlphaFoldDB" id="M5EF42"/>
<evidence type="ECO:0000256" key="1">
    <source>
        <dbReference type="ARBA" id="ARBA00004225"/>
    </source>
</evidence>
<reference evidence="14" key="1">
    <citation type="journal article" date="2013" name="MBio">
        <title>Genome sequencing of the plant pathogen Taphrina deformans, the causal agent of peach leaf curl .</title>
        <authorList>
            <person name="Cisse O.H."/>
            <person name="Almeida J.M.G.C.F."/>
            <person name="Fonseca A."/>
            <person name="Kumar A.A."/>
            <person name="Salojarvi J."/>
            <person name="Overmyer K."/>
            <person name="Hauser P.M."/>
            <person name="Pagni M."/>
        </authorList>
    </citation>
    <scope>NUCLEOTIDE SEQUENCE</scope>
    <source>
        <strain evidence="14">PYCC 5710</strain>
    </source>
</reference>
<evidence type="ECO:0000256" key="11">
    <source>
        <dbReference type="ARBA" id="ARBA00023136"/>
    </source>
</evidence>
<keyword evidence="5" id="KW-0138">CF(0)</keyword>
<keyword evidence="11" id="KW-0472">Membrane</keyword>
<evidence type="ECO:0000256" key="6">
    <source>
        <dbReference type="ARBA" id="ARBA00022692"/>
    </source>
</evidence>
<geneLocation type="mitochondrion" evidence="14"/>
<dbReference type="InterPro" id="IPR000454">
    <property type="entry name" value="ATP_synth_F0_csu"/>
</dbReference>
<keyword evidence="12 14" id="KW-0496">Mitochondrion</keyword>
<dbReference type="EMBL" id="CAUL01000002">
    <property type="protein sequence ID" value="CCV02643.1"/>
    <property type="molecule type" value="Genomic_DNA"/>
</dbReference>